<dbReference type="InterPro" id="IPR050366">
    <property type="entry name" value="BP-dependent_transpt_permease"/>
</dbReference>
<dbReference type="KEGG" id="dru:Desru_3394"/>
<feature type="domain" description="ABC transmembrane type-1" evidence="8">
    <location>
        <begin position="79"/>
        <end position="268"/>
    </location>
</feature>
<dbReference type="HOGENOM" id="CLU_028518_1_1_9"/>
<dbReference type="PANTHER" id="PTHR43386:SF1">
    <property type="entry name" value="D,D-DIPEPTIDE TRANSPORT SYSTEM PERMEASE PROTEIN DDPC-RELATED"/>
    <property type="match status" value="1"/>
</dbReference>
<evidence type="ECO:0000256" key="6">
    <source>
        <dbReference type="ARBA" id="ARBA00023136"/>
    </source>
</evidence>
<dbReference type="STRING" id="696281.Desru_3394"/>
<gene>
    <name evidence="9" type="ordered locus">Desru_3394</name>
</gene>
<dbReference type="AlphaFoldDB" id="F6DKW6"/>
<feature type="transmembrane region" description="Helical" evidence="7">
    <location>
        <begin position="114"/>
        <end position="136"/>
    </location>
</feature>
<organism evidence="9 10">
    <name type="scientific">Desulforamulus ruminis (strain ATCC 23193 / DSM 2154 / NCIMB 8452 / DL)</name>
    <name type="common">Desulfotomaculum ruminis</name>
    <dbReference type="NCBI Taxonomy" id="696281"/>
    <lineage>
        <taxon>Bacteria</taxon>
        <taxon>Bacillati</taxon>
        <taxon>Bacillota</taxon>
        <taxon>Clostridia</taxon>
        <taxon>Eubacteriales</taxon>
        <taxon>Peptococcaceae</taxon>
        <taxon>Desulforamulus</taxon>
    </lineage>
</organism>
<dbReference type="Pfam" id="PF00528">
    <property type="entry name" value="BPD_transp_1"/>
    <property type="match status" value="1"/>
</dbReference>
<dbReference type="PROSITE" id="PS50928">
    <property type="entry name" value="ABC_TM1"/>
    <property type="match status" value="1"/>
</dbReference>
<comment type="subcellular location">
    <subcellularLocation>
        <location evidence="1 7">Cell membrane</location>
        <topology evidence="1 7">Multi-pass membrane protein</topology>
    </subcellularLocation>
</comment>
<dbReference type="PANTHER" id="PTHR43386">
    <property type="entry name" value="OLIGOPEPTIDE TRANSPORT SYSTEM PERMEASE PROTEIN APPC"/>
    <property type="match status" value="1"/>
</dbReference>
<dbReference type="Gene3D" id="1.10.3720.10">
    <property type="entry name" value="MetI-like"/>
    <property type="match status" value="1"/>
</dbReference>
<dbReference type="InterPro" id="IPR000515">
    <property type="entry name" value="MetI-like"/>
</dbReference>
<dbReference type="Pfam" id="PF12911">
    <property type="entry name" value="OppC_N"/>
    <property type="match status" value="1"/>
</dbReference>
<name>F6DKW6_DESRL</name>
<feature type="transmembrane region" description="Helical" evidence="7">
    <location>
        <begin position="246"/>
        <end position="268"/>
    </location>
</feature>
<reference evidence="9 10" key="2">
    <citation type="journal article" date="2012" name="Stand. Genomic Sci.">
        <title>Complete genome sequence of the sulfate-reducing firmicute Desulfotomaculum ruminis type strain (DL(T)).</title>
        <authorList>
            <person name="Spring S."/>
            <person name="Visser M."/>
            <person name="Lu M."/>
            <person name="Copeland A."/>
            <person name="Lapidus A."/>
            <person name="Lucas S."/>
            <person name="Cheng J.F."/>
            <person name="Han C."/>
            <person name="Tapia R."/>
            <person name="Goodwin L.A."/>
            <person name="Pitluck S."/>
            <person name="Ivanova N."/>
            <person name="Land M."/>
            <person name="Hauser L."/>
            <person name="Larimer F."/>
            <person name="Rohde M."/>
            <person name="Goker M."/>
            <person name="Detter J.C."/>
            <person name="Kyrpides N.C."/>
            <person name="Woyke T."/>
            <person name="Schaap P.J."/>
            <person name="Plugge C.M."/>
            <person name="Muyzer G."/>
            <person name="Kuever J."/>
            <person name="Pereira I.A."/>
            <person name="Parshina S.N."/>
            <person name="Bernier-Latmani R."/>
            <person name="Stams A.J."/>
            <person name="Klenk H.P."/>
        </authorList>
    </citation>
    <scope>NUCLEOTIDE SEQUENCE [LARGE SCALE GENOMIC DNA]</scope>
    <source>
        <strain evidence="10">ATCC 23193 / DSM 2154 / NCIB 8452 / DL</strain>
    </source>
</reference>
<feature type="transmembrane region" description="Helical" evidence="7">
    <location>
        <begin position="142"/>
        <end position="161"/>
    </location>
</feature>
<keyword evidence="6 7" id="KW-0472">Membrane</keyword>
<dbReference type="Proteomes" id="UP000009234">
    <property type="component" value="Chromosome"/>
</dbReference>
<evidence type="ECO:0000256" key="2">
    <source>
        <dbReference type="ARBA" id="ARBA00022448"/>
    </source>
</evidence>
<dbReference type="OrthoDB" id="9797852at2"/>
<evidence type="ECO:0000256" key="4">
    <source>
        <dbReference type="ARBA" id="ARBA00022692"/>
    </source>
</evidence>
<sequence length="281" mass="30244">MVLDRLDGYWYILKRNPMTLAGCFIVLMILAMAALAPVMATHSPVAINMTEKLQPPSIHHFFGTDEMGRDIYSRVLYGCRLSLGVGTSIVLLAATLGILIGSLAGYGGGRKDQVVMGIMDIILSFPSLVLAMALAAALGPSLVNAMLAVALVKIPVYVRLARGQVISLKEKQYVKAARSFGSTPGWIITKHIIPNCIAPVLIQLTLGIGEAILIAASLSFIGLGAQPPAPEWGAMISTGRTYILDQWWYATFPGLFIFITVMGFNLLGDGVRDILDPRSKK</sequence>
<evidence type="ECO:0000256" key="3">
    <source>
        <dbReference type="ARBA" id="ARBA00022475"/>
    </source>
</evidence>
<protein>
    <submittedName>
        <fullName evidence="9">Binding-protein-dependent transport systems inner membrane component</fullName>
    </submittedName>
</protein>
<dbReference type="RefSeq" id="WP_013843344.1">
    <property type="nucleotide sequence ID" value="NC_015589.1"/>
</dbReference>
<keyword evidence="10" id="KW-1185">Reference proteome</keyword>
<dbReference type="eggNOG" id="COG1173">
    <property type="taxonomic scope" value="Bacteria"/>
</dbReference>
<dbReference type="GO" id="GO:0005886">
    <property type="term" value="C:plasma membrane"/>
    <property type="evidence" value="ECO:0007669"/>
    <property type="project" value="UniProtKB-SubCell"/>
</dbReference>
<evidence type="ECO:0000313" key="10">
    <source>
        <dbReference type="Proteomes" id="UP000009234"/>
    </source>
</evidence>
<evidence type="ECO:0000256" key="7">
    <source>
        <dbReference type="RuleBase" id="RU363032"/>
    </source>
</evidence>
<evidence type="ECO:0000256" key="5">
    <source>
        <dbReference type="ARBA" id="ARBA00022989"/>
    </source>
</evidence>
<dbReference type="InterPro" id="IPR025966">
    <property type="entry name" value="OppC_N"/>
</dbReference>
<evidence type="ECO:0000256" key="1">
    <source>
        <dbReference type="ARBA" id="ARBA00004651"/>
    </source>
</evidence>
<keyword evidence="4 7" id="KW-0812">Transmembrane</keyword>
<comment type="similarity">
    <text evidence="7">Belongs to the binding-protein-dependent transport system permease family.</text>
</comment>
<keyword evidence="2 7" id="KW-0813">Transport</keyword>
<feature type="transmembrane region" description="Helical" evidence="7">
    <location>
        <begin position="20"/>
        <end position="40"/>
    </location>
</feature>
<dbReference type="GO" id="GO:0071916">
    <property type="term" value="F:dipeptide transmembrane transporter activity"/>
    <property type="evidence" value="ECO:0007669"/>
    <property type="project" value="TreeGrafter"/>
</dbReference>
<feature type="transmembrane region" description="Helical" evidence="7">
    <location>
        <begin position="200"/>
        <end position="226"/>
    </location>
</feature>
<feature type="transmembrane region" description="Helical" evidence="7">
    <location>
        <begin position="83"/>
        <end position="107"/>
    </location>
</feature>
<proteinExistence type="inferred from homology"/>
<reference evidence="10" key="1">
    <citation type="submission" date="2011-05" db="EMBL/GenBank/DDBJ databases">
        <title>Complete sequence of Desulfotomaculum ruminis DSM 2154.</title>
        <authorList>
            <person name="Lucas S."/>
            <person name="Copeland A."/>
            <person name="Lapidus A."/>
            <person name="Cheng J.-F."/>
            <person name="Goodwin L."/>
            <person name="Pitluck S."/>
            <person name="Lu M."/>
            <person name="Detter J.C."/>
            <person name="Han C."/>
            <person name="Tapia R."/>
            <person name="Land M."/>
            <person name="Hauser L."/>
            <person name="Kyrpides N."/>
            <person name="Ivanova N."/>
            <person name="Mikhailova N."/>
            <person name="Pagani I."/>
            <person name="Stams A.J.M."/>
            <person name="Plugge C.M."/>
            <person name="Muyzer G."/>
            <person name="Kuever J."/>
            <person name="Parshina S.N."/>
            <person name="Ivanova A.E."/>
            <person name="Nazina T.N."/>
            <person name="Brambilla E."/>
            <person name="Spring S."/>
            <person name="Klenk H.-P."/>
            <person name="Woyke T."/>
        </authorList>
    </citation>
    <scope>NUCLEOTIDE SEQUENCE [LARGE SCALE GENOMIC DNA]</scope>
    <source>
        <strain evidence="10">ATCC 23193 / DSM 2154 / NCIB 8452 / DL</strain>
    </source>
</reference>
<evidence type="ECO:0000313" key="9">
    <source>
        <dbReference type="EMBL" id="AEG61598.1"/>
    </source>
</evidence>
<dbReference type="CDD" id="cd06261">
    <property type="entry name" value="TM_PBP2"/>
    <property type="match status" value="1"/>
</dbReference>
<dbReference type="SUPFAM" id="SSF161098">
    <property type="entry name" value="MetI-like"/>
    <property type="match status" value="1"/>
</dbReference>
<dbReference type="EMBL" id="CP002780">
    <property type="protein sequence ID" value="AEG61598.1"/>
    <property type="molecule type" value="Genomic_DNA"/>
</dbReference>
<evidence type="ECO:0000259" key="8">
    <source>
        <dbReference type="PROSITE" id="PS50928"/>
    </source>
</evidence>
<dbReference type="InterPro" id="IPR035906">
    <property type="entry name" value="MetI-like_sf"/>
</dbReference>
<keyword evidence="5 7" id="KW-1133">Transmembrane helix</keyword>
<keyword evidence="3" id="KW-1003">Cell membrane</keyword>
<accession>F6DKW6</accession>